<feature type="transmembrane region" description="Helical" evidence="2">
    <location>
        <begin position="157"/>
        <end position="174"/>
    </location>
</feature>
<dbReference type="Proteomes" id="UP000001554">
    <property type="component" value="Unplaced"/>
</dbReference>
<accession>A0A9J7HVQ3</accession>
<dbReference type="GeneID" id="118408605"/>
<dbReference type="RefSeq" id="XP_035665315.1">
    <property type="nucleotide sequence ID" value="XM_035809422.1"/>
</dbReference>
<keyword evidence="3" id="KW-1185">Reference proteome</keyword>
<keyword evidence="2" id="KW-0812">Transmembrane</keyword>
<evidence type="ECO:0000313" key="3">
    <source>
        <dbReference type="Proteomes" id="UP000001554"/>
    </source>
</evidence>
<proteinExistence type="predicted"/>
<keyword evidence="2" id="KW-0472">Membrane</keyword>
<sequence>MEMQRKRTESDCSMDGDDSSSKEPAGFVTRIFKQHFFPYLPYRYTNDTSLGSGLVALSANIEFAILLVIATDFVAKLCVRAYVGTGDWYEALHFPTSLLLVIPMLVTFMISNTILSIYKLALENKTLETEPTGRGVDSDGSEDIVDKTKRLCEKITSIKQVALTSQVIVMAVSLRMKWDNIFVDDELTVERGLFILGVTDFILKFVMYCKYWAVFDFKRLCRRFNI</sequence>
<dbReference type="KEGG" id="bfo:118408605"/>
<organism evidence="3 4">
    <name type="scientific">Branchiostoma floridae</name>
    <name type="common">Florida lancelet</name>
    <name type="synonym">Amphioxus</name>
    <dbReference type="NCBI Taxonomy" id="7739"/>
    <lineage>
        <taxon>Eukaryota</taxon>
        <taxon>Metazoa</taxon>
        <taxon>Chordata</taxon>
        <taxon>Cephalochordata</taxon>
        <taxon>Leptocardii</taxon>
        <taxon>Amphioxiformes</taxon>
        <taxon>Branchiostomatidae</taxon>
        <taxon>Branchiostoma</taxon>
    </lineage>
</organism>
<evidence type="ECO:0000256" key="1">
    <source>
        <dbReference type="SAM" id="MobiDB-lite"/>
    </source>
</evidence>
<dbReference type="OrthoDB" id="10038201at2759"/>
<evidence type="ECO:0000313" key="4">
    <source>
        <dbReference type="RefSeq" id="XP_035665315.1"/>
    </source>
</evidence>
<gene>
    <name evidence="4" type="primary">LOC118408605</name>
</gene>
<evidence type="ECO:0000256" key="2">
    <source>
        <dbReference type="SAM" id="Phobius"/>
    </source>
</evidence>
<feature type="transmembrane region" description="Helical" evidence="2">
    <location>
        <begin position="91"/>
        <end position="115"/>
    </location>
</feature>
<dbReference type="AlphaFoldDB" id="A0A9J7HVQ3"/>
<feature type="transmembrane region" description="Helical" evidence="2">
    <location>
        <begin position="50"/>
        <end position="71"/>
    </location>
</feature>
<feature type="compositionally biased region" description="Basic and acidic residues" evidence="1">
    <location>
        <begin position="1"/>
        <end position="10"/>
    </location>
</feature>
<keyword evidence="2" id="KW-1133">Transmembrane helix</keyword>
<feature type="region of interest" description="Disordered" evidence="1">
    <location>
        <begin position="1"/>
        <end position="23"/>
    </location>
</feature>
<feature type="transmembrane region" description="Helical" evidence="2">
    <location>
        <begin position="194"/>
        <end position="213"/>
    </location>
</feature>
<reference evidence="4" key="1">
    <citation type="submission" date="2025-08" db="UniProtKB">
        <authorList>
            <consortium name="RefSeq"/>
        </authorList>
    </citation>
    <scope>IDENTIFICATION</scope>
    <source>
        <strain evidence="4">S238N-H82</strain>
        <tissue evidence="4">Testes</tissue>
    </source>
</reference>
<protein>
    <submittedName>
        <fullName evidence="4">Uncharacterized protein LOC118408605</fullName>
    </submittedName>
</protein>
<name>A0A9J7HVQ3_BRAFL</name>